<feature type="region of interest" description="Disordered" evidence="1">
    <location>
        <begin position="329"/>
        <end position="355"/>
    </location>
</feature>
<accession>A0A7S1F2R6</accession>
<name>A0A7S1F2R6_NOCSC</name>
<protein>
    <recommendedName>
        <fullName evidence="3">J domain-containing protein</fullName>
    </recommendedName>
</protein>
<feature type="compositionally biased region" description="Acidic residues" evidence="1">
    <location>
        <begin position="341"/>
        <end position="355"/>
    </location>
</feature>
<evidence type="ECO:0008006" key="3">
    <source>
        <dbReference type="Google" id="ProtNLM"/>
    </source>
</evidence>
<organism evidence="2">
    <name type="scientific">Noctiluca scintillans</name>
    <name type="common">Sea sparkle</name>
    <name type="synonym">Red tide dinoflagellate</name>
    <dbReference type="NCBI Taxonomy" id="2966"/>
    <lineage>
        <taxon>Eukaryota</taxon>
        <taxon>Sar</taxon>
        <taxon>Alveolata</taxon>
        <taxon>Dinophyceae</taxon>
        <taxon>Noctilucales</taxon>
        <taxon>Noctilucaceae</taxon>
        <taxon>Noctiluca</taxon>
    </lineage>
</organism>
<reference evidence="2" key="1">
    <citation type="submission" date="2021-01" db="EMBL/GenBank/DDBJ databases">
        <authorList>
            <person name="Corre E."/>
            <person name="Pelletier E."/>
            <person name="Niang G."/>
            <person name="Scheremetjew M."/>
            <person name="Finn R."/>
            <person name="Kale V."/>
            <person name="Holt S."/>
            <person name="Cochrane G."/>
            <person name="Meng A."/>
            <person name="Brown T."/>
            <person name="Cohen L."/>
        </authorList>
    </citation>
    <scope>NUCLEOTIDE SEQUENCE</scope>
</reference>
<dbReference type="InterPro" id="IPR036869">
    <property type="entry name" value="J_dom_sf"/>
</dbReference>
<gene>
    <name evidence="2" type="ORF">NSCI0253_LOCUS13592</name>
</gene>
<dbReference type="EMBL" id="HBFQ01019406">
    <property type="protein sequence ID" value="CAD8839244.1"/>
    <property type="molecule type" value="Transcribed_RNA"/>
</dbReference>
<evidence type="ECO:0000313" key="2">
    <source>
        <dbReference type="EMBL" id="CAD8839244.1"/>
    </source>
</evidence>
<sequence>MPMETEPEAPSFTPAHQQDSIGNILSALTPWAVLLLPEGASLDPLERLERCRRIINQVHPDRCVDHRAAAAVRAVAGAYDALSEVDGYGGAAVSTLPRTVPGSRWWDVGGAGDIDRWLCYVGNARRTLQREVQSDANVLMQCVHDTERACEHLDRRRGFARSRLWPSTCCAGDRTGSVSQFLARFLDLMLHLRALHRFCPLRGTAFGHLAELEAASSEAALPELWKRLVEEQRVRDTPQLTALTNTSDETGVDPLDAYMATVEEMLRGDSLQPGVRRACGPVVETPSPLRESVPKTASSLATEVLDKHSPSNVLNLAVGCSVGLPARSEDLSGRQPLQEELLGDLDSDGSEMDDL</sequence>
<dbReference type="AlphaFoldDB" id="A0A7S1F2R6"/>
<proteinExistence type="predicted"/>
<dbReference type="Gene3D" id="1.10.287.110">
    <property type="entry name" value="DnaJ domain"/>
    <property type="match status" value="1"/>
</dbReference>
<evidence type="ECO:0000256" key="1">
    <source>
        <dbReference type="SAM" id="MobiDB-lite"/>
    </source>
</evidence>